<dbReference type="SUPFAM" id="SSF50475">
    <property type="entry name" value="FMN-binding split barrel"/>
    <property type="match status" value="1"/>
</dbReference>
<dbReference type="Pfam" id="PF01243">
    <property type="entry name" value="PNPOx_N"/>
    <property type="match status" value="1"/>
</dbReference>
<feature type="domain" description="Pyridoxamine 5'-phosphate oxidase N-terminal" evidence="1">
    <location>
        <begin position="28"/>
        <end position="147"/>
    </location>
</feature>
<dbReference type="NCBIfam" id="TIGR04025">
    <property type="entry name" value="PPOX_FMN_DR2398"/>
    <property type="match status" value="1"/>
</dbReference>
<dbReference type="Proteomes" id="UP000199377">
    <property type="component" value="Unassembled WGS sequence"/>
</dbReference>
<keyword evidence="3" id="KW-1185">Reference proteome</keyword>
<dbReference type="Gene3D" id="2.30.110.10">
    <property type="entry name" value="Electron Transport, Fmn-binding Protein, Chain A"/>
    <property type="match status" value="1"/>
</dbReference>
<dbReference type="InterPro" id="IPR011576">
    <property type="entry name" value="Pyridox_Oxase_N"/>
</dbReference>
<sequence length="200" mass="22497">MITDLQHLRDVYGEPSQRVLDKELNHLDRHCLRFLELSPFCFVATSDGTTVDVSPKGDQPGFAQADGSSAVLLPDWPGNKRLDGYRNVLKNPHVGLIFLIPGLRETLRVNGPATIHEEPEILAPFEHRGRLPITVMRVEAREVYLHCAKAFLRSGLWETDTWPEKADLPKPGEMFKDHLKLDGPALSDEEIHGSLAQTLY</sequence>
<dbReference type="InterPro" id="IPR012349">
    <property type="entry name" value="Split_barrel_FMN-bd"/>
</dbReference>
<dbReference type="AlphaFoldDB" id="A0A1I3FA93"/>
<dbReference type="EMBL" id="FOQH01000004">
    <property type="protein sequence ID" value="SFI08060.1"/>
    <property type="molecule type" value="Genomic_DNA"/>
</dbReference>
<accession>A0A1I3FA93</accession>
<evidence type="ECO:0000313" key="3">
    <source>
        <dbReference type="Proteomes" id="UP000199377"/>
    </source>
</evidence>
<organism evidence="2 3">
    <name type="scientific">Albimonas pacifica</name>
    <dbReference type="NCBI Taxonomy" id="1114924"/>
    <lineage>
        <taxon>Bacteria</taxon>
        <taxon>Pseudomonadati</taxon>
        <taxon>Pseudomonadota</taxon>
        <taxon>Alphaproteobacteria</taxon>
        <taxon>Rhodobacterales</taxon>
        <taxon>Paracoccaceae</taxon>
        <taxon>Albimonas</taxon>
    </lineage>
</organism>
<dbReference type="PANTHER" id="PTHR42815">
    <property type="entry name" value="FAD-BINDING, PUTATIVE (AFU_ORTHOLOGUE AFUA_6G07600)-RELATED"/>
    <property type="match status" value="1"/>
</dbReference>
<dbReference type="PANTHER" id="PTHR42815:SF2">
    <property type="entry name" value="FAD-BINDING, PUTATIVE (AFU_ORTHOLOGUE AFUA_6G07600)-RELATED"/>
    <property type="match status" value="1"/>
</dbReference>
<dbReference type="STRING" id="1114924.SAMN05216258_104151"/>
<dbReference type="RefSeq" id="WP_092859451.1">
    <property type="nucleotide sequence ID" value="NZ_FOQH01000004.1"/>
</dbReference>
<gene>
    <name evidence="2" type="ORF">SAMN05216258_104151</name>
</gene>
<proteinExistence type="predicted"/>
<dbReference type="OrthoDB" id="9790331at2"/>
<dbReference type="InterPro" id="IPR024029">
    <property type="entry name" value="Pyridox_Oxase_FMN-dep"/>
</dbReference>
<name>A0A1I3FA93_9RHOB</name>
<reference evidence="2 3" key="1">
    <citation type="submission" date="2016-10" db="EMBL/GenBank/DDBJ databases">
        <authorList>
            <person name="de Groot N.N."/>
        </authorList>
    </citation>
    <scope>NUCLEOTIDE SEQUENCE [LARGE SCALE GENOMIC DNA]</scope>
    <source>
        <strain evidence="2 3">CGMCC 1.11030</strain>
    </source>
</reference>
<evidence type="ECO:0000313" key="2">
    <source>
        <dbReference type="EMBL" id="SFI08060.1"/>
    </source>
</evidence>
<protein>
    <recommendedName>
        <fullName evidence="1">Pyridoxamine 5'-phosphate oxidase N-terminal domain-containing protein</fullName>
    </recommendedName>
</protein>
<evidence type="ECO:0000259" key="1">
    <source>
        <dbReference type="Pfam" id="PF01243"/>
    </source>
</evidence>